<proteinExistence type="predicted"/>
<reference evidence="2" key="1">
    <citation type="journal article" date="2016" name="G3 (Bethesda)">
        <title>First Draft Assembly and Annotation of the Genome of a California Endemic Oak Quercus lobata Nee (Fagaceae).</title>
        <authorList>
            <person name="Sork V.L."/>
            <person name="Fitz-Gibbon S.T."/>
            <person name="Puiu D."/>
            <person name="Crepeau M."/>
            <person name="Gugger P.F."/>
            <person name="Sherman R."/>
            <person name="Stevens K."/>
            <person name="Langley C.H."/>
            <person name="Pellegrini M."/>
            <person name="Salzberg S.L."/>
        </authorList>
    </citation>
    <scope>NUCLEOTIDE SEQUENCE [LARGE SCALE GENOMIC DNA]</scope>
    <source>
        <strain evidence="2">cv. SW786</strain>
    </source>
</reference>
<keyword evidence="2" id="KW-1185">Reference proteome</keyword>
<dbReference type="InParanoid" id="A0A7N2QYS5"/>
<name>A0A7N2QYS5_QUELO</name>
<dbReference type="Gene3D" id="3.40.50.300">
    <property type="entry name" value="P-loop containing nucleotide triphosphate hydrolases"/>
    <property type="match status" value="1"/>
</dbReference>
<protein>
    <submittedName>
        <fullName evidence="1">Uncharacterized protein</fullName>
    </submittedName>
</protein>
<organism evidence="1 2">
    <name type="scientific">Quercus lobata</name>
    <name type="common">Valley oak</name>
    <dbReference type="NCBI Taxonomy" id="97700"/>
    <lineage>
        <taxon>Eukaryota</taxon>
        <taxon>Viridiplantae</taxon>
        <taxon>Streptophyta</taxon>
        <taxon>Embryophyta</taxon>
        <taxon>Tracheophyta</taxon>
        <taxon>Spermatophyta</taxon>
        <taxon>Magnoliopsida</taxon>
        <taxon>eudicotyledons</taxon>
        <taxon>Gunneridae</taxon>
        <taxon>Pentapetalae</taxon>
        <taxon>rosids</taxon>
        <taxon>fabids</taxon>
        <taxon>Fagales</taxon>
        <taxon>Fagaceae</taxon>
        <taxon>Quercus</taxon>
    </lineage>
</organism>
<accession>A0A7N2QYS5</accession>
<dbReference type="AlphaFoldDB" id="A0A7N2QYS5"/>
<sequence length="206" mass="23503">MRYIIWGSECFKYLFERSVLKLGINCMNSIMRGLSHWWLKPIPCWEILKNVCSGDCVVAFFREEIFEVKMGIENHTNHLYCVIYGALPPETRRRPKSNVPSPEVCFSVNHNVPVNIVMGLPKGSARNGAELLDLETEHQLVKSLTKANWKLESRLAGKLKPQKKADGYERPRSFIKLYEKWPDGCAGGHGDVVRVMMVVGGVRVLR</sequence>
<dbReference type="Proteomes" id="UP000594261">
    <property type="component" value="Chromosome 2"/>
</dbReference>
<dbReference type="Gramene" id="QL02p024732:mrna">
    <property type="protein sequence ID" value="QL02p024732:mrna"/>
    <property type="gene ID" value="QL02p024732"/>
</dbReference>
<reference evidence="1" key="2">
    <citation type="submission" date="2021-01" db="UniProtKB">
        <authorList>
            <consortium name="EnsemblPlants"/>
        </authorList>
    </citation>
    <scope>IDENTIFICATION</scope>
</reference>
<evidence type="ECO:0000313" key="1">
    <source>
        <dbReference type="EnsemblPlants" id="QL02p024732:mrna"/>
    </source>
</evidence>
<dbReference type="EnsemblPlants" id="QL02p024732:mrna">
    <property type="protein sequence ID" value="QL02p024732:mrna"/>
    <property type="gene ID" value="QL02p024732"/>
</dbReference>
<evidence type="ECO:0000313" key="2">
    <source>
        <dbReference type="Proteomes" id="UP000594261"/>
    </source>
</evidence>
<dbReference type="InterPro" id="IPR027417">
    <property type="entry name" value="P-loop_NTPase"/>
</dbReference>